<dbReference type="Gene3D" id="2.70.98.70">
    <property type="match status" value="1"/>
</dbReference>
<keyword evidence="4" id="KW-1185">Reference proteome</keyword>
<dbReference type="PANTHER" id="PTHR38045:SF1">
    <property type="entry name" value="HEPARINASE II_III-LIKE PROTEIN"/>
    <property type="match status" value="1"/>
</dbReference>
<evidence type="ECO:0000259" key="2">
    <source>
        <dbReference type="Pfam" id="PF07940"/>
    </source>
</evidence>
<gene>
    <name evidence="3" type="ORF">Pan265_13210</name>
</gene>
<comment type="subcellular location">
    <subcellularLocation>
        <location evidence="1">Cell envelope</location>
    </subcellularLocation>
</comment>
<dbReference type="InterPro" id="IPR012480">
    <property type="entry name" value="Hepar_II_III_C"/>
</dbReference>
<dbReference type="GO" id="GO:0016829">
    <property type="term" value="F:lyase activity"/>
    <property type="evidence" value="ECO:0007669"/>
    <property type="project" value="InterPro"/>
</dbReference>
<dbReference type="PANTHER" id="PTHR38045">
    <property type="entry name" value="CHROMOSOME 1, WHOLE GENOME SHOTGUN SEQUENCE"/>
    <property type="match status" value="1"/>
</dbReference>
<dbReference type="Pfam" id="PF07940">
    <property type="entry name" value="Hepar_II_III_C"/>
    <property type="match status" value="1"/>
</dbReference>
<evidence type="ECO:0000313" key="3">
    <source>
        <dbReference type="EMBL" id="QDU71471.1"/>
    </source>
</evidence>
<feature type="domain" description="Heparinase II/III-like C-terminal" evidence="2">
    <location>
        <begin position="408"/>
        <end position="576"/>
    </location>
</feature>
<dbReference type="GO" id="GO:0030313">
    <property type="term" value="C:cell envelope"/>
    <property type="evidence" value="ECO:0007669"/>
    <property type="project" value="UniProtKB-SubCell"/>
</dbReference>
<accession>A0A518BWX9</accession>
<evidence type="ECO:0000313" key="4">
    <source>
        <dbReference type="Proteomes" id="UP000320386"/>
    </source>
</evidence>
<dbReference type="InterPro" id="IPR008929">
    <property type="entry name" value="Chondroitin_lyas"/>
</dbReference>
<dbReference type="Proteomes" id="UP000320386">
    <property type="component" value="Chromosome"/>
</dbReference>
<reference evidence="3 4" key="1">
    <citation type="submission" date="2019-02" db="EMBL/GenBank/DDBJ databases">
        <title>Deep-cultivation of Planctomycetes and their phenomic and genomic characterization uncovers novel biology.</title>
        <authorList>
            <person name="Wiegand S."/>
            <person name="Jogler M."/>
            <person name="Boedeker C."/>
            <person name="Pinto D."/>
            <person name="Vollmers J."/>
            <person name="Rivas-Marin E."/>
            <person name="Kohn T."/>
            <person name="Peeters S.H."/>
            <person name="Heuer A."/>
            <person name="Rast P."/>
            <person name="Oberbeckmann S."/>
            <person name="Bunk B."/>
            <person name="Jeske O."/>
            <person name="Meyerdierks A."/>
            <person name="Storesund J.E."/>
            <person name="Kallscheuer N."/>
            <person name="Luecker S."/>
            <person name="Lage O.M."/>
            <person name="Pohl T."/>
            <person name="Merkel B.J."/>
            <person name="Hornburger P."/>
            <person name="Mueller R.-W."/>
            <person name="Bruemmer F."/>
            <person name="Labrenz M."/>
            <person name="Spormann A.M."/>
            <person name="Op den Camp H."/>
            <person name="Overmann J."/>
            <person name="Amann R."/>
            <person name="Jetten M.S.M."/>
            <person name="Mascher T."/>
            <person name="Medema M.H."/>
            <person name="Devos D.P."/>
            <person name="Kaster A.-K."/>
            <person name="Ovreas L."/>
            <person name="Rohde M."/>
            <person name="Galperin M.Y."/>
            <person name="Jogler C."/>
        </authorList>
    </citation>
    <scope>NUCLEOTIDE SEQUENCE [LARGE SCALE GENOMIC DNA]</scope>
    <source>
        <strain evidence="3 4">Pan265</strain>
    </source>
</reference>
<name>A0A518BWX9_9BACT</name>
<evidence type="ECO:0000256" key="1">
    <source>
        <dbReference type="ARBA" id="ARBA00004196"/>
    </source>
</evidence>
<dbReference type="KEGG" id="mcad:Pan265_13210"/>
<dbReference type="OrthoDB" id="175534at2"/>
<proteinExistence type="predicted"/>
<dbReference type="AlphaFoldDB" id="A0A518BWX9"/>
<dbReference type="EMBL" id="CP036280">
    <property type="protein sequence ID" value="QDU71471.1"/>
    <property type="molecule type" value="Genomic_DNA"/>
</dbReference>
<protein>
    <submittedName>
        <fullName evidence="3">Heparinase II/III-like protein</fullName>
    </submittedName>
</protein>
<dbReference type="Gene3D" id="1.50.10.100">
    <property type="entry name" value="Chondroitin AC/alginate lyase"/>
    <property type="match status" value="1"/>
</dbReference>
<dbReference type="SUPFAM" id="SSF48230">
    <property type="entry name" value="Chondroitin AC/alginate lyase"/>
    <property type="match status" value="1"/>
</dbReference>
<organism evidence="3 4">
    <name type="scientific">Mucisphaera calidilacus</name>
    <dbReference type="NCBI Taxonomy" id="2527982"/>
    <lineage>
        <taxon>Bacteria</taxon>
        <taxon>Pseudomonadati</taxon>
        <taxon>Planctomycetota</taxon>
        <taxon>Phycisphaerae</taxon>
        <taxon>Phycisphaerales</taxon>
        <taxon>Phycisphaeraceae</taxon>
        <taxon>Mucisphaera</taxon>
    </lineage>
</organism>
<sequence length="636" mass="71985">MQLQSQRRTAQHPLLRRGTPPGLILVVTMLLMLAAFSVAQAQHDPRLLIEDESWSAYRTRVMADDRLTSLRLWMKDEANRMLEQPVSVRELEGIRLLTVARRVLSRVLVLSQTYHLTGDDRYASRAIEEMLAAARFEDWNPDVMLDVATFATALSLGHDWLHDVLTPSQRHEIRQALKTRALDVYPPTDHFLWTSSNNWNQVCLGGLTLTCLILEEEFPDQTAAMMEQARAHWHHGLQSFEPDGVPFEGPGYWSYGASYTAIMFAALQTAKGEDPREHVTEGSRKGATWRLLLDTTSDSWYNFADNIESLRIEPALIWFARHLDRPGVDANTWKLLQDVPAYIERIGPREALRTRLSLALVWSGPGDGAPRPQIPRVMIGDGVVPVTVLQWRDPANPAAHAYVGIKGGKANMPQTHAHMDMGSFIAELRGVRWSVDPGREMYGDVEKHIGHRGMWLFGPGSPRWTLTRYQSLWHSTLTIAGAIQDVNGRAEFTRVGSEKQPFVEMDLTPVYSGQAQTVRRRVEILSPHAIQFTDRLTGVRLGDSVTSIWMTDANVTVETPRRIRLDKQGRTAWLHINQPTRPTISTRRFEDLRQDYERPDPNLVAIDLTSAPDDAGRHAFVLTLSESPQPHHDESD</sequence>